<evidence type="ECO:0000256" key="1">
    <source>
        <dbReference type="SAM" id="MobiDB-lite"/>
    </source>
</evidence>
<evidence type="ECO:0000313" key="3">
    <source>
        <dbReference type="Proteomes" id="UP001283361"/>
    </source>
</evidence>
<sequence>MPADHHDRGLANCEVDSGHAPTPHGEDTVSTHQANKTLWVADGHRALVIRDSRSDIAEDFRIFMAVSILINMLYSPRRYSLY</sequence>
<comment type="caution">
    <text evidence="2">The sequence shown here is derived from an EMBL/GenBank/DDBJ whole genome shotgun (WGS) entry which is preliminary data.</text>
</comment>
<feature type="region of interest" description="Disordered" evidence="1">
    <location>
        <begin position="1"/>
        <end position="31"/>
    </location>
</feature>
<name>A0AAE0XT41_9GAST</name>
<proteinExistence type="predicted"/>
<reference evidence="2" key="1">
    <citation type="journal article" date="2023" name="G3 (Bethesda)">
        <title>A reference genome for the long-term kleptoplast-retaining sea slug Elysia crispata morphotype clarki.</title>
        <authorList>
            <person name="Eastman K.E."/>
            <person name="Pendleton A.L."/>
            <person name="Shaikh M.A."/>
            <person name="Suttiyut T."/>
            <person name="Ogas R."/>
            <person name="Tomko P."/>
            <person name="Gavelis G."/>
            <person name="Widhalm J.R."/>
            <person name="Wisecaver J.H."/>
        </authorList>
    </citation>
    <scope>NUCLEOTIDE SEQUENCE</scope>
    <source>
        <strain evidence="2">ECLA1</strain>
    </source>
</reference>
<protein>
    <submittedName>
        <fullName evidence="2">Uncharacterized protein</fullName>
    </submittedName>
</protein>
<accession>A0AAE0XT41</accession>
<evidence type="ECO:0000313" key="2">
    <source>
        <dbReference type="EMBL" id="KAK3708835.1"/>
    </source>
</evidence>
<gene>
    <name evidence="2" type="ORF">RRG08_021989</name>
</gene>
<dbReference type="EMBL" id="JAWDGP010007687">
    <property type="protein sequence ID" value="KAK3708835.1"/>
    <property type="molecule type" value="Genomic_DNA"/>
</dbReference>
<organism evidence="2 3">
    <name type="scientific">Elysia crispata</name>
    <name type="common">lettuce slug</name>
    <dbReference type="NCBI Taxonomy" id="231223"/>
    <lineage>
        <taxon>Eukaryota</taxon>
        <taxon>Metazoa</taxon>
        <taxon>Spiralia</taxon>
        <taxon>Lophotrochozoa</taxon>
        <taxon>Mollusca</taxon>
        <taxon>Gastropoda</taxon>
        <taxon>Heterobranchia</taxon>
        <taxon>Euthyneura</taxon>
        <taxon>Panpulmonata</taxon>
        <taxon>Sacoglossa</taxon>
        <taxon>Placobranchoidea</taxon>
        <taxon>Plakobranchidae</taxon>
        <taxon>Elysia</taxon>
    </lineage>
</organism>
<keyword evidence="3" id="KW-1185">Reference proteome</keyword>
<dbReference type="Proteomes" id="UP001283361">
    <property type="component" value="Unassembled WGS sequence"/>
</dbReference>
<dbReference type="AlphaFoldDB" id="A0AAE0XT41"/>